<name>A0A501XBR0_9BACT</name>
<evidence type="ECO:0000256" key="5">
    <source>
        <dbReference type="HAMAP-Rule" id="MF_00539"/>
    </source>
</evidence>
<dbReference type="Proteomes" id="UP000319776">
    <property type="component" value="Unassembled WGS sequence"/>
</dbReference>
<dbReference type="NCBIfam" id="TIGR00062">
    <property type="entry name" value="L27"/>
    <property type="match status" value="1"/>
</dbReference>
<dbReference type="InterPro" id="IPR018261">
    <property type="entry name" value="Ribosomal_bL27_CS"/>
</dbReference>
<dbReference type="HAMAP" id="MF_00539">
    <property type="entry name" value="Ribosomal_bL27"/>
    <property type="match status" value="1"/>
</dbReference>
<dbReference type="RefSeq" id="WP_140781031.1">
    <property type="nucleotide sequence ID" value="NZ_VFSS01000001.1"/>
</dbReference>
<dbReference type="PROSITE" id="PS00831">
    <property type="entry name" value="RIBOSOMAL_L27"/>
    <property type="match status" value="1"/>
</dbReference>
<keyword evidence="8" id="KW-1185">Reference proteome</keyword>
<keyword evidence="3 5" id="KW-0687">Ribonucleoprotein</keyword>
<organism evidence="7 8">
    <name type="scientific">[Mycoplasma] falconis</name>
    <dbReference type="NCBI Taxonomy" id="92403"/>
    <lineage>
        <taxon>Bacteria</taxon>
        <taxon>Bacillati</taxon>
        <taxon>Mycoplasmatota</taxon>
        <taxon>Mycoplasmoidales</taxon>
        <taxon>Metamycoplasmataceae</taxon>
        <taxon>Metamycoplasma</taxon>
    </lineage>
</organism>
<evidence type="ECO:0000313" key="7">
    <source>
        <dbReference type="EMBL" id="TPE58058.1"/>
    </source>
</evidence>
<evidence type="ECO:0000256" key="4">
    <source>
        <dbReference type="ARBA" id="ARBA00035175"/>
    </source>
</evidence>
<evidence type="ECO:0000256" key="2">
    <source>
        <dbReference type="ARBA" id="ARBA00022980"/>
    </source>
</evidence>
<sequence>MAHTKSGGTTSNSRDSAGRRLGVKATDGQFVLAGSIIYRQRGTKIFPGNNVGRGKDDTLYALIDGIVKFENRINRKFASVYSEEELAKRNK</sequence>
<dbReference type="PANTHER" id="PTHR15893">
    <property type="entry name" value="RIBOSOMAL PROTEIN L27"/>
    <property type="match status" value="1"/>
</dbReference>
<dbReference type="FunFam" id="2.40.50.100:FF:000004">
    <property type="entry name" value="50S ribosomal protein L27"/>
    <property type="match status" value="1"/>
</dbReference>
<dbReference type="SUPFAM" id="SSF110324">
    <property type="entry name" value="Ribosomal L27 protein-like"/>
    <property type="match status" value="1"/>
</dbReference>
<dbReference type="InterPro" id="IPR001684">
    <property type="entry name" value="Ribosomal_bL27"/>
</dbReference>
<reference evidence="7 8" key="1">
    <citation type="submission" date="2019-06" db="EMBL/GenBank/DDBJ databases">
        <title>Mycoplasma falconis type strain whole genome sequence.</title>
        <authorList>
            <person name="Spergser J."/>
        </authorList>
    </citation>
    <scope>NUCLEOTIDE SEQUENCE [LARGE SCALE GENOMIC DNA]</scope>
    <source>
        <strain evidence="7 8">ATCC 51372</strain>
    </source>
</reference>
<dbReference type="Pfam" id="PF01016">
    <property type="entry name" value="Ribosomal_L27"/>
    <property type="match status" value="1"/>
</dbReference>
<evidence type="ECO:0000256" key="6">
    <source>
        <dbReference type="SAM" id="MobiDB-lite"/>
    </source>
</evidence>
<dbReference type="GO" id="GO:0003735">
    <property type="term" value="F:structural constituent of ribosome"/>
    <property type="evidence" value="ECO:0007669"/>
    <property type="project" value="InterPro"/>
</dbReference>
<keyword evidence="2 5" id="KW-0689">Ribosomal protein</keyword>
<feature type="compositionally biased region" description="Polar residues" evidence="6">
    <location>
        <begin position="1"/>
        <end position="15"/>
    </location>
</feature>
<gene>
    <name evidence="5" type="primary">rpmA</name>
    <name evidence="7" type="ORF">FJO69_00410</name>
</gene>
<dbReference type="PRINTS" id="PR00063">
    <property type="entry name" value="RIBOSOMALL27"/>
</dbReference>
<evidence type="ECO:0000256" key="3">
    <source>
        <dbReference type="ARBA" id="ARBA00023274"/>
    </source>
</evidence>
<comment type="caution">
    <text evidence="7">The sequence shown here is derived from an EMBL/GenBank/DDBJ whole genome shotgun (WGS) entry which is preliminary data.</text>
</comment>
<dbReference type="Gene3D" id="2.40.50.100">
    <property type="match status" value="1"/>
</dbReference>
<protein>
    <recommendedName>
        <fullName evidence="4 5">Large ribosomal subunit protein bL27</fullName>
    </recommendedName>
</protein>
<dbReference type="GO" id="GO:0022625">
    <property type="term" value="C:cytosolic large ribosomal subunit"/>
    <property type="evidence" value="ECO:0007669"/>
    <property type="project" value="TreeGrafter"/>
</dbReference>
<dbReference type="OrthoDB" id="9803474at2"/>
<dbReference type="AlphaFoldDB" id="A0A501XBR0"/>
<comment type="similarity">
    <text evidence="1 5">Belongs to the bacterial ribosomal protein bL27 family.</text>
</comment>
<evidence type="ECO:0000256" key="1">
    <source>
        <dbReference type="ARBA" id="ARBA00010797"/>
    </source>
</evidence>
<proteinExistence type="inferred from homology"/>
<feature type="region of interest" description="Disordered" evidence="6">
    <location>
        <begin position="1"/>
        <end position="21"/>
    </location>
</feature>
<accession>A0A501XBR0</accession>
<evidence type="ECO:0000313" key="8">
    <source>
        <dbReference type="Proteomes" id="UP000319776"/>
    </source>
</evidence>
<dbReference type="PANTHER" id="PTHR15893:SF0">
    <property type="entry name" value="LARGE RIBOSOMAL SUBUNIT PROTEIN BL27M"/>
    <property type="match status" value="1"/>
</dbReference>
<dbReference type="EMBL" id="VFSS01000001">
    <property type="protein sequence ID" value="TPE58058.1"/>
    <property type="molecule type" value="Genomic_DNA"/>
</dbReference>
<dbReference type="GO" id="GO:0006412">
    <property type="term" value="P:translation"/>
    <property type="evidence" value="ECO:0007669"/>
    <property type="project" value="UniProtKB-UniRule"/>
</dbReference>